<evidence type="ECO:0000313" key="4">
    <source>
        <dbReference type="EMBL" id="GAA3775344.1"/>
    </source>
</evidence>
<accession>A0ABP7GVC1</accession>
<dbReference type="PRINTS" id="PR00037">
    <property type="entry name" value="HTHLACR"/>
</dbReference>
<dbReference type="InterPro" id="IPR036390">
    <property type="entry name" value="WH_DNA-bd_sf"/>
</dbReference>
<dbReference type="InterPro" id="IPR001034">
    <property type="entry name" value="DeoR_HTH"/>
</dbReference>
<keyword evidence="5" id="KW-1185">Reference proteome</keyword>
<sequence length="247" mass="25604">MADILDAIAERGDASVAVLSELFSASAATMRRDLSVLADRGLIVRTHGGAKVNGSMAEMPVALRDTRFHDAKQRIARAAAALIPRERHAVALSGGTTTAGVARELAHHPDLTIVTNSLSIATQVAANPRLKVVMTGGILRPQSLELVGVLAEGTFTAVNVGTAILGADGVSAVAGVTTHDETEARTNHAMVSKAQRTIVVADGSKIGRAALALMVDSAQIDILITDESADPEELDRLRALGVDVIVA</sequence>
<evidence type="ECO:0000313" key="5">
    <source>
        <dbReference type="Proteomes" id="UP001500540"/>
    </source>
</evidence>
<dbReference type="GO" id="GO:0003677">
    <property type="term" value="F:DNA binding"/>
    <property type="evidence" value="ECO:0007669"/>
    <property type="project" value="UniProtKB-KW"/>
</dbReference>
<comment type="caution">
    <text evidence="4">The sequence shown here is derived from an EMBL/GenBank/DDBJ whole genome shotgun (WGS) entry which is preliminary data.</text>
</comment>
<feature type="domain" description="HTH deoR-type" evidence="3">
    <location>
        <begin position="1"/>
        <end position="52"/>
    </location>
</feature>
<dbReference type="PANTHER" id="PTHR30363:SF44">
    <property type="entry name" value="AGA OPERON TRANSCRIPTIONAL REPRESSOR-RELATED"/>
    <property type="match status" value="1"/>
</dbReference>
<dbReference type="SMART" id="SM00420">
    <property type="entry name" value="HTH_DEOR"/>
    <property type="match status" value="1"/>
</dbReference>
<dbReference type="InterPro" id="IPR014036">
    <property type="entry name" value="DeoR-like_C"/>
</dbReference>
<protein>
    <submittedName>
        <fullName evidence="4">DeoR/GlpR family DNA-binding transcription regulator</fullName>
    </submittedName>
</protein>
<dbReference type="SUPFAM" id="SSF46785">
    <property type="entry name" value="Winged helix' DNA-binding domain"/>
    <property type="match status" value="1"/>
</dbReference>
<keyword evidence="1" id="KW-0805">Transcription regulation</keyword>
<dbReference type="Proteomes" id="UP001500540">
    <property type="component" value="Unassembled WGS sequence"/>
</dbReference>
<evidence type="ECO:0000259" key="3">
    <source>
        <dbReference type="PROSITE" id="PS51000"/>
    </source>
</evidence>
<dbReference type="PROSITE" id="PS51000">
    <property type="entry name" value="HTH_DEOR_2"/>
    <property type="match status" value="1"/>
</dbReference>
<proteinExistence type="predicted"/>
<gene>
    <name evidence="4" type="ORF">GCM10022240_28770</name>
</gene>
<keyword evidence="4" id="KW-0238">DNA-binding</keyword>
<dbReference type="InterPro" id="IPR037171">
    <property type="entry name" value="NagB/RpiA_transferase-like"/>
</dbReference>
<dbReference type="Pfam" id="PF00455">
    <property type="entry name" value="DeoRC"/>
    <property type="match status" value="1"/>
</dbReference>
<dbReference type="SMART" id="SM01134">
    <property type="entry name" value="DeoRC"/>
    <property type="match status" value="1"/>
</dbReference>
<dbReference type="SUPFAM" id="SSF100950">
    <property type="entry name" value="NagB/RpiA/CoA transferase-like"/>
    <property type="match status" value="1"/>
</dbReference>
<organism evidence="4 5">
    <name type="scientific">Microbacterium kribbense</name>
    <dbReference type="NCBI Taxonomy" id="433645"/>
    <lineage>
        <taxon>Bacteria</taxon>
        <taxon>Bacillati</taxon>
        <taxon>Actinomycetota</taxon>
        <taxon>Actinomycetes</taxon>
        <taxon>Micrococcales</taxon>
        <taxon>Microbacteriaceae</taxon>
        <taxon>Microbacterium</taxon>
    </lineage>
</organism>
<keyword evidence="2" id="KW-0804">Transcription</keyword>
<dbReference type="PANTHER" id="PTHR30363">
    <property type="entry name" value="HTH-TYPE TRANSCRIPTIONAL REGULATOR SRLR-RELATED"/>
    <property type="match status" value="1"/>
</dbReference>
<dbReference type="Gene3D" id="3.40.50.1360">
    <property type="match status" value="1"/>
</dbReference>
<name>A0ABP7GVC1_9MICO</name>
<dbReference type="InterPro" id="IPR050313">
    <property type="entry name" value="Carb_Metab_HTH_regulators"/>
</dbReference>
<reference evidence="5" key="1">
    <citation type="journal article" date="2019" name="Int. J. Syst. Evol. Microbiol.">
        <title>The Global Catalogue of Microorganisms (GCM) 10K type strain sequencing project: providing services to taxonomists for standard genome sequencing and annotation.</title>
        <authorList>
            <consortium name="The Broad Institute Genomics Platform"/>
            <consortium name="The Broad Institute Genome Sequencing Center for Infectious Disease"/>
            <person name="Wu L."/>
            <person name="Ma J."/>
        </authorList>
    </citation>
    <scope>NUCLEOTIDE SEQUENCE [LARGE SCALE GENOMIC DNA]</scope>
    <source>
        <strain evidence="5">JCM 16950</strain>
    </source>
</reference>
<evidence type="ECO:0000256" key="1">
    <source>
        <dbReference type="ARBA" id="ARBA00023015"/>
    </source>
</evidence>
<dbReference type="Pfam" id="PF08220">
    <property type="entry name" value="HTH_DeoR"/>
    <property type="match status" value="1"/>
</dbReference>
<dbReference type="RefSeq" id="WP_344784833.1">
    <property type="nucleotide sequence ID" value="NZ_BAABAF010000010.1"/>
</dbReference>
<dbReference type="EMBL" id="BAABAF010000010">
    <property type="protein sequence ID" value="GAA3775344.1"/>
    <property type="molecule type" value="Genomic_DNA"/>
</dbReference>
<evidence type="ECO:0000256" key="2">
    <source>
        <dbReference type="ARBA" id="ARBA00023163"/>
    </source>
</evidence>